<dbReference type="AlphaFoldDB" id="A0AA42C7S2"/>
<evidence type="ECO:0000313" key="1">
    <source>
        <dbReference type="EMBL" id="MCW0481906.1"/>
    </source>
</evidence>
<name>A0AA42C7S2_9BACT</name>
<dbReference type="RefSeq" id="WP_282590516.1">
    <property type="nucleotide sequence ID" value="NZ_JAPAAF010000004.1"/>
</dbReference>
<evidence type="ECO:0000313" key="2">
    <source>
        <dbReference type="Proteomes" id="UP001163821"/>
    </source>
</evidence>
<protein>
    <submittedName>
        <fullName evidence="1">Uncharacterized protein</fullName>
    </submittedName>
</protein>
<proteinExistence type="predicted"/>
<dbReference type="Proteomes" id="UP001163821">
    <property type="component" value="Unassembled WGS sequence"/>
</dbReference>
<gene>
    <name evidence="1" type="ORF">N2K84_04130</name>
</gene>
<dbReference type="EMBL" id="JAPAAF010000004">
    <property type="protein sequence ID" value="MCW0481906.1"/>
    <property type="molecule type" value="Genomic_DNA"/>
</dbReference>
<comment type="caution">
    <text evidence="1">The sequence shown here is derived from an EMBL/GenBank/DDBJ whole genome shotgun (WGS) entry which is preliminary data.</text>
</comment>
<organism evidence="1 2">
    <name type="scientific">Gaoshiqia sediminis</name>
    <dbReference type="NCBI Taxonomy" id="2986998"/>
    <lineage>
        <taxon>Bacteria</taxon>
        <taxon>Pseudomonadati</taxon>
        <taxon>Bacteroidota</taxon>
        <taxon>Bacteroidia</taxon>
        <taxon>Marinilabiliales</taxon>
        <taxon>Prolixibacteraceae</taxon>
        <taxon>Gaoshiqia</taxon>
    </lineage>
</organism>
<keyword evidence="2" id="KW-1185">Reference proteome</keyword>
<sequence length="185" mass="21583">MEKYTDIPLPIRFNPFKHHLGYLFTQLENMPPEEFAALWDPICNNYIDLYTGMLTPAEIARAIIKELQNRQAFMPSEFARWLALKIGYQQIELSDQSQWIVRQGDEPERYIHIHPARTGQFSIRFKGSTLKTACLIRASQKTQMNEPTLNFVNQIRLKNGLSPIKKLEPCKGILKCYALFFGRFD</sequence>
<accession>A0AA42C7S2</accession>
<reference evidence="1" key="1">
    <citation type="submission" date="2022-10" db="EMBL/GenBank/DDBJ databases">
        <title>Gaoshiqiia sediminis gen. nov., sp. nov., isolated from coastal sediment.</title>
        <authorList>
            <person name="Yu W.X."/>
            <person name="Mu D.S."/>
            <person name="Du J.Z."/>
            <person name="Liang Y.Q."/>
        </authorList>
    </citation>
    <scope>NUCLEOTIDE SEQUENCE</scope>
    <source>
        <strain evidence="1">A06</strain>
    </source>
</reference>